<dbReference type="SUPFAM" id="SSF48371">
    <property type="entry name" value="ARM repeat"/>
    <property type="match status" value="1"/>
</dbReference>
<accession>A0A1B6K3L0</accession>
<proteinExistence type="inferred from homology"/>
<dbReference type="GO" id="GO:0005829">
    <property type="term" value="C:cytosol"/>
    <property type="evidence" value="ECO:0007669"/>
    <property type="project" value="TreeGrafter"/>
</dbReference>
<dbReference type="Gene3D" id="1.25.10.10">
    <property type="entry name" value="Leucine-rich Repeat Variant"/>
    <property type="match status" value="2"/>
</dbReference>
<dbReference type="AlphaFoldDB" id="A0A1B6K3L0"/>
<dbReference type="Pfam" id="PF10508">
    <property type="entry name" value="Proteasom_PSMB"/>
    <property type="match status" value="1"/>
</dbReference>
<dbReference type="GO" id="GO:0043248">
    <property type="term" value="P:proteasome assembly"/>
    <property type="evidence" value="ECO:0007669"/>
    <property type="project" value="InterPro"/>
</dbReference>
<comment type="similarity">
    <text evidence="1">Belongs to the proteasome subunit S5B/HSM3 family.</text>
</comment>
<evidence type="ECO:0000256" key="2">
    <source>
        <dbReference type="ARBA" id="ARBA00014933"/>
    </source>
</evidence>
<protein>
    <recommendedName>
        <fullName evidence="2">26S proteasome non-ATPase regulatory subunit 5</fullName>
    </recommendedName>
</protein>
<feature type="non-terminal residue" evidence="3">
    <location>
        <position position="498"/>
    </location>
</feature>
<organism evidence="3">
    <name type="scientific">Homalodisca liturata</name>
    <dbReference type="NCBI Taxonomy" id="320908"/>
    <lineage>
        <taxon>Eukaryota</taxon>
        <taxon>Metazoa</taxon>
        <taxon>Ecdysozoa</taxon>
        <taxon>Arthropoda</taxon>
        <taxon>Hexapoda</taxon>
        <taxon>Insecta</taxon>
        <taxon>Pterygota</taxon>
        <taxon>Neoptera</taxon>
        <taxon>Paraneoptera</taxon>
        <taxon>Hemiptera</taxon>
        <taxon>Auchenorrhyncha</taxon>
        <taxon>Membracoidea</taxon>
        <taxon>Cicadellidae</taxon>
        <taxon>Cicadellinae</taxon>
        <taxon>Proconiini</taxon>
        <taxon>Homalodisca</taxon>
    </lineage>
</organism>
<dbReference type="InterPro" id="IPR011989">
    <property type="entry name" value="ARM-like"/>
</dbReference>
<dbReference type="PANTHER" id="PTHR13554:SF10">
    <property type="entry name" value="26S PROTEASOME NON-ATPASE REGULATORY SUBUNIT 5"/>
    <property type="match status" value="1"/>
</dbReference>
<dbReference type="EMBL" id="GECU01001943">
    <property type="protein sequence ID" value="JAT05764.1"/>
    <property type="molecule type" value="Transcribed_RNA"/>
</dbReference>
<dbReference type="InterPro" id="IPR016024">
    <property type="entry name" value="ARM-type_fold"/>
</dbReference>
<evidence type="ECO:0000313" key="3">
    <source>
        <dbReference type="EMBL" id="JAT05764.1"/>
    </source>
</evidence>
<name>A0A1B6K3L0_9HEMI</name>
<evidence type="ECO:0000256" key="1">
    <source>
        <dbReference type="ARBA" id="ARBA00006823"/>
    </source>
</evidence>
<dbReference type="PANTHER" id="PTHR13554">
    <property type="entry name" value="26S PROTEASOME NON-ATPASE REGULATORY SUBUNIT 5-RELATED"/>
    <property type="match status" value="1"/>
</dbReference>
<sequence length="498" mass="56339">METNLEWFQKVIYDITHDKNVVNNLSNILIALTALNSNQLKYTSSSLNLSNVFDCLNCSNKEQIDLACEVLKTFFKVQDPAAILSQYGISMLRALNHPNVEVKELVLQELNRAASEPMLTPRLCEERDLLLCVVTCVGHEDNSVARPSVQFLVKLGSTLEGTKSLFSTSMLETLNRVAQLNDINRFRVYEIIVEISTVFQPGLEASRTSGLLDAVLEELKSDDILAVLNTLELITKLALTHHGFQYLESHGVVRHLAEKLCGKEGEAFLSYFLLGLVKFFGNVAQLRPQETFHDYPEAMTAIFRIIQEDADQNLVLVALETFGYIATTTHGKWVLHKKGIYMKEIMNRIMEIVFKWPTDSRVRGLNVLANLLRLKVSDQDTEMLAVVREWFNLLGSTDHVMTKVGDMAQQPFPEIKLAVLMLLQVLAEQPWSQQYIRNTPGLLELLLDRNSDSTMLEKTARFAVIESLAESPTSEAVFGEEMVKQFKRFTKEGAVYVQ</sequence>
<reference evidence="3" key="1">
    <citation type="submission" date="2015-11" db="EMBL/GenBank/DDBJ databases">
        <title>De novo transcriptome assembly of four potential Pierce s Disease insect vectors from Arizona vineyards.</title>
        <authorList>
            <person name="Tassone E.E."/>
        </authorList>
    </citation>
    <scope>NUCLEOTIDE SEQUENCE</scope>
</reference>
<dbReference type="InterPro" id="IPR019538">
    <property type="entry name" value="PSMD5"/>
</dbReference>
<gene>
    <name evidence="3" type="ORF">g.21318</name>
</gene>